<dbReference type="EMBL" id="LRQR01000008">
    <property type="protein sequence ID" value="KXA62949.1"/>
    <property type="molecule type" value="Genomic_DNA"/>
</dbReference>
<accession>A0A133S388</accession>
<name>A0A133S388_STRMT</name>
<evidence type="ECO:0000256" key="1">
    <source>
        <dbReference type="SAM" id="Phobius"/>
    </source>
</evidence>
<feature type="transmembrane region" description="Helical" evidence="1">
    <location>
        <begin position="31"/>
        <end position="49"/>
    </location>
</feature>
<evidence type="ECO:0000313" key="3">
    <source>
        <dbReference type="Proteomes" id="UP000070065"/>
    </source>
</evidence>
<dbReference type="AlphaFoldDB" id="A0A133S388"/>
<organism evidence="2 3">
    <name type="scientific">Streptococcus mitis</name>
    <dbReference type="NCBI Taxonomy" id="28037"/>
    <lineage>
        <taxon>Bacteria</taxon>
        <taxon>Bacillati</taxon>
        <taxon>Bacillota</taxon>
        <taxon>Bacilli</taxon>
        <taxon>Lactobacillales</taxon>
        <taxon>Streptococcaceae</taxon>
        <taxon>Streptococcus</taxon>
        <taxon>Streptococcus mitis group</taxon>
    </lineage>
</organism>
<gene>
    <name evidence="2" type="ORF">HMPREF3228_00162</name>
</gene>
<keyword evidence="1" id="KW-0472">Membrane</keyword>
<keyword evidence="1" id="KW-0812">Transmembrane</keyword>
<keyword evidence="1" id="KW-1133">Transmembrane helix</keyword>
<proteinExistence type="predicted"/>
<protein>
    <submittedName>
        <fullName evidence="2">Uncharacterized protein</fullName>
    </submittedName>
</protein>
<comment type="caution">
    <text evidence="2">The sequence shown here is derived from an EMBL/GenBank/DDBJ whole genome shotgun (WGS) entry which is preliminary data.</text>
</comment>
<reference evidence="2 3" key="1">
    <citation type="submission" date="2016-01" db="EMBL/GenBank/DDBJ databases">
        <authorList>
            <person name="Oliw E.H."/>
        </authorList>
    </citation>
    <scope>NUCLEOTIDE SEQUENCE [LARGE SCALE GENOMIC DNA]</scope>
    <source>
        <strain evidence="2 3">CMW7705B</strain>
    </source>
</reference>
<dbReference type="PATRIC" id="fig|28037.231.peg.162"/>
<sequence length="77" mass="9168">MIKRFLIMPRNKVYNTGETDIELKNKYTYEVMYIISLQIVAYNIILWYWNADGTFILVIMICALEHGEQLLHQRNGV</sequence>
<dbReference type="Proteomes" id="UP000070065">
    <property type="component" value="Unassembled WGS sequence"/>
</dbReference>
<evidence type="ECO:0000313" key="2">
    <source>
        <dbReference type="EMBL" id="KXA62949.1"/>
    </source>
</evidence>